<gene>
    <name evidence="3" type="ORF">DIZ78_01810</name>
</gene>
<evidence type="ECO:0000256" key="2">
    <source>
        <dbReference type="SAM" id="SignalP"/>
    </source>
</evidence>
<evidence type="ECO:0000256" key="1">
    <source>
        <dbReference type="SAM" id="MobiDB-lite"/>
    </source>
</evidence>
<comment type="caution">
    <text evidence="3">The sequence shown here is derived from an EMBL/GenBank/DDBJ whole genome shotgun (WGS) entry which is preliminary data.</text>
</comment>
<feature type="signal peptide" evidence="2">
    <location>
        <begin position="1"/>
        <end position="22"/>
    </location>
</feature>
<dbReference type="EMBL" id="QFXE01000002">
    <property type="protein sequence ID" value="RDH88150.1"/>
    <property type="molecule type" value="Genomic_DNA"/>
</dbReference>
<proteinExistence type="predicted"/>
<name>A0A370DUC3_9GAMM</name>
<protein>
    <submittedName>
        <fullName evidence="3">Uncharacterized protein</fullName>
    </submittedName>
</protein>
<keyword evidence="4" id="KW-1185">Reference proteome</keyword>
<sequence length="141" mass="15890">MKTLLKTLSTSALILATGLTVAAPQEVERYDPTFDYYRTYYGPDVVGEALPEMENPQVNELEDPCLSYYRDFYGPDAVGESLVEVENPQTNELDGPYISYYRTYYGPDAVGETFAKTDQASDPTAEVDLSSMDDPTNYYNW</sequence>
<evidence type="ECO:0000313" key="4">
    <source>
        <dbReference type="Proteomes" id="UP000254771"/>
    </source>
</evidence>
<keyword evidence="2" id="KW-0732">Signal</keyword>
<organism evidence="3 4">
    <name type="scientific">endosymbiont of Escarpia spicata</name>
    <dbReference type="NCBI Taxonomy" id="2200908"/>
    <lineage>
        <taxon>Bacteria</taxon>
        <taxon>Pseudomonadati</taxon>
        <taxon>Pseudomonadota</taxon>
        <taxon>Gammaproteobacteria</taxon>
        <taxon>sulfur-oxidizing symbionts</taxon>
    </lineage>
</organism>
<feature type="chain" id="PRO_5017034350" evidence="2">
    <location>
        <begin position="23"/>
        <end position="141"/>
    </location>
</feature>
<accession>A0A370DUC3</accession>
<evidence type="ECO:0000313" key="3">
    <source>
        <dbReference type="EMBL" id="RDH88150.1"/>
    </source>
</evidence>
<feature type="region of interest" description="Disordered" evidence="1">
    <location>
        <begin position="119"/>
        <end position="141"/>
    </location>
</feature>
<reference evidence="3 4" key="1">
    <citation type="journal article" date="2018" name="ISME J.">
        <title>Endosymbiont genomes yield clues of tubeworm success.</title>
        <authorList>
            <person name="Li Y."/>
            <person name="Liles M.R."/>
            <person name="Halanych K.M."/>
        </authorList>
    </citation>
    <scope>NUCLEOTIDE SEQUENCE [LARGE SCALE GENOMIC DNA]</scope>
    <source>
        <strain evidence="3">A1462</strain>
    </source>
</reference>
<dbReference type="Proteomes" id="UP000254771">
    <property type="component" value="Unassembled WGS sequence"/>
</dbReference>
<dbReference type="AlphaFoldDB" id="A0A370DUC3"/>